<sequence length="185" mass="21822">MLLTILEKKLVGDAKGFYCKLSSLRESIEVILKDLRRFFETDTLEIAERFRQLSFHETDYKRAARQLQESRTLISLVRRFLEKLPGEMIRVIRLLFDDGSQPLADDIIDKCDRFLNNQVFVDRYRAAKVFERLNEVPEESVMNMSVISSEPTKLSENFARVCVSTLRYLHHWSRCAPTYKKRVQP</sequence>
<dbReference type="CTD" id="78775235"/>
<evidence type="ECO:0000313" key="1">
    <source>
        <dbReference type="EMBL" id="KAF1763267.1"/>
    </source>
</evidence>
<accession>A0A6A5H7V2</accession>
<dbReference type="KEGG" id="crq:GCK72_011533"/>
<proteinExistence type="predicted"/>
<dbReference type="EMBL" id="WUAV01000003">
    <property type="protein sequence ID" value="KAF1763267.1"/>
    <property type="molecule type" value="Genomic_DNA"/>
</dbReference>
<comment type="caution">
    <text evidence="1">The sequence shown here is derived from an EMBL/GenBank/DDBJ whole genome shotgun (WGS) entry which is preliminary data.</text>
</comment>
<reference evidence="1 2" key="1">
    <citation type="submission" date="2019-12" db="EMBL/GenBank/DDBJ databases">
        <title>Chromosome-level assembly of the Caenorhabditis remanei genome.</title>
        <authorList>
            <person name="Teterina A.A."/>
            <person name="Willis J.H."/>
            <person name="Phillips P.C."/>
        </authorList>
    </citation>
    <scope>NUCLEOTIDE SEQUENCE [LARGE SCALE GENOMIC DNA]</scope>
    <source>
        <strain evidence="1 2">PX506</strain>
        <tissue evidence="1">Whole organism</tissue>
    </source>
</reference>
<protein>
    <submittedName>
        <fullName evidence="1">Uncharacterized protein</fullName>
    </submittedName>
</protein>
<organism evidence="1 2">
    <name type="scientific">Caenorhabditis remanei</name>
    <name type="common">Caenorhabditis vulgaris</name>
    <dbReference type="NCBI Taxonomy" id="31234"/>
    <lineage>
        <taxon>Eukaryota</taxon>
        <taxon>Metazoa</taxon>
        <taxon>Ecdysozoa</taxon>
        <taxon>Nematoda</taxon>
        <taxon>Chromadorea</taxon>
        <taxon>Rhabditida</taxon>
        <taxon>Rhabditina</taxon>
        <taxon>Rhabditomorpha</taxon>
        <taxon>Rhabditoidea</taxon>
        <taxon>Rhabditidae</taxon>
        <taxon>Peloderinae</taxon>
        <taxon>Caenorhabditis</taxon>
    </lineage>
</organism>
<dbReference type="AlphaFoldDB" id="A0A6A5H7V2"/>
<gene>
    <name evidence="1" type="ORF">GCK72_011533</name>
</gene>
<dbReference type="Proteomes" id="UP000483820">
    <property type="component" value="Chromosome III"/>
</dbReference>
<dbReference type="GeneID" id="78775235"/>
<name>A0A6A5H7V2_CAERE</name>
<evidence type="ECO:0000313" key="2">
    <source>
        <dbReference type="Proteomes" id="UP000483820"/>
    </source>
</evidence>
<dbReference type="RefSeq" id="XP_053588098.1">
    <property type="nucleotide sequence ID" value="XM_053728521.1"/>
</dbReference>